<dbReference type="AlphaFoldDB" id="M1D990"/>
<keyword evidence="2" id="KW-1185">Reference proteome</keyword>
<dbReference type="Gramene" id="PGSC0003DMT400085321">
    <property type="protein sequence ID" value="PGSC0003DMT400085321"/>
    <property type="gene ID" value="PGSC0003DMG400034892"/>
</dbReference>
<evidence type="ECO:0000313" key="2">
    <source>
        <dbReference type="Proteomes" id="UP000011115"/>
    </source>
</evidence>
<reference evidence="2" key="1">
    <citation type="journal article" date="2011" name="Nature">
        <title>Genome sequence and analysis of the tuber crop potato.</title>
        <authorList>
            <consortium name="The Potato Genome Sequencing Consortium"/>
        </authorList>
    </citation>
    <scope>NUCLEOTIDE SEQUENCE [LARGE SCALE GENOMIC DNA]</scope>
    <source>
        <strain evidence="2">cv. DM1-3 516 R44</strain>
    </source>
</reference>
<dbReference type="EnsemblPlants" id="PGSC0003DMT400085321">
    <property type="protein sequence ID" value="PGSC0003DMT400085321"/>
    <property type="gene ID" value="PGSC0003DMG400034892"/>
</dbReference>
<dbReference type="HOGENOM" id="CLU_1716485_0_0_1"/>
<protein>
    <submittedName>
        <fullName evidence="1">Uncharacterized protein</fullName>
    </submittedName>
</protein>
<name>M1D990_SOLTU</name>
<reference evidence="1" key="2">
    <citation type="submission" date="2015-06" db="UniProtKB">
        <authorList>
            <consortium name="EnsemblPlants"/>
        </authorList>
    </citation>
    <scope>IDENTIFICATION</scope>
    <source>
        <strain evidence="1">DM1-3 516 R44</strain>
    </source>
</reference>
<dbReference type="PaxDb" id="4113-PGSC0003DMT400085321"/>
<sequence length="153" mass="17220">MRMRMVPELKVTSSVQRLDRLFSKATEASWDVPSCYKGCYGCGKSDYQVKDFPTITANEREAKQASRSITDPYAPKHGRFYAIWARKNKGALPDEGTGLYEALRSIVSRVISAVPSSDRCDYPSSVYGRGFLWILGRPNILISRVHNNTPPLK</sequence>
<accession>M1D990</accession>
<evidence type="ECO:0000313" key="1">
    <source>
        <dbReference type="EnsemblPlants" id="PGSC0003DMT400085321"/>
    </source>
</evidence>
<dbReference type="Proteomes" id="UP000011115">
    <property type="component" value="Unassembled WGS sequence"/>
</dbReference>
<proteinExistence type="predicted"/>
<dbReference type="InParanoid" id="M1D990"/>
<organism evidence="1 2">
    <name type="scientific">Solanum tuberosum</name>
    <name type="common">Potato</name>
    <dbReference type="NCBI Taxonomy" id="4113"/>
    <lineage>
        <taxon>Eukaryota</taxon>
        <taxon>Viridiplantae</taxon>
        <taxon>Streptophyta</taxon>
        <taxon>Embryophyta</taxon>
        <taxon>Tracheophyta</taxon>
        <taxon>Spermatophyta</taxon>
        <taxon>Magnoliopsida</taxon>
        <taxon>eudicotyledons</taxon>
        <taxon>Gunneridae</taxon>
        <taxon>Pentapetalae</taxon>
        <taxon>asterids</taxon>
        <taxon>lamiids</taxon>
        <taxon>Solanales</taxon>
        <taxon>Solanaceae</taxon>
        <taxon>Solanoideae</taxon>
        <taxon>Solaneae</taxon>
        <taxon>Solanum</taxon>
    </lineage>
</organism>